<evidence type="ECO:0000256" key="2">
    <source>
        <dbReference type="ARBA" id="ARBA00022741"/>
    </source>
</evidence>
<evidence type="ECO:0000256" key="7">
    <source>
        <dbReference type="PIRSR" id="PIRSR006809-2"/>
    </source>
</evidence>
<dbReference type="Gene3D" id="3.40.50.11060">
    <property type="entry name" value="GTPase HflX, N-terminal domain"/>
    <property type="match status" value="1"/>
</dbReference>
<dbReference type="NCBIfam" id="TIGR00231">
    <property type="entry name" value="small_GTP"/>
    <property type="match status" value="1"/>
</dbReference>
<dbReference type="HAMAP" id="MF_00900">
    <property type="entry name" value="GTPase_HflX"/>
    <property type="match status" value="1"/>
</dbReference>
<keyword evidence="2 5" id="KW-0547">Nucleotide-binding</keyword>
<dbReference type="RefSeq" id="WP_048594468.1">
    <property type="nucleotide sequence ID" value="NZ_CVLB01000001.1"/>
</dbReference>
<feature type="binding site" evidence="7">
    <location>
        <position position="234"/>
    </location>
    <ligand>
        <name>Mg(2+)</name>
        <dbReference type="ChEBI" id="CHEBI:18420"/>
    </ligand>
</feature>
<evidence type="ECO:0000313" key="9">
    <source>
        <dbReference type="EMBL" id="CRF33261.1"/>
    </source>
</evidence>
<dbReference type="Pfam" id="PF16360">
    <property type="entry name" value="GTP-bdg_M"/>
    <property type="match status" value="1"/>
</dbReference>
<dbReference type="InterPro" id="IPR025121">
    <property type="entry name" value="GTPase_HflX_N"/>
</dbReference>
<dbReference type="PROSITE" id="PS51705">
    <property type="entry name" value="G_HFLX"/>
    <property type="match status" value="1"/>
</dbReference>
<name>A0A0G4K6U6_9SPIR</name>
<sequence>MNNDNLKKAYIIFVTDSRQYRNSKINIDNILNELAMLCDTAGYEVVNKYSFIQPKITAGTYIGTGKLESLKESAAIDNVEYFIFDNELSGSQVNAIEEGSNITALTRTEIILEIFALRAKTMTAKMQVELAFLEFEYPRLKGKRTNLSQIKGGIGLRGGAGEKQLEYDRRRARERIHKLKFQLSKVEKSASTGRKGRENTFRIAIVGYTNAGKSTLFNLLCKESVYVEDKLFATLDTHTRKLYLSDDTPLEVIISDTVGFIDRLPHTLVASFKSTLSEVVEADLLLHLSDASDENIEEKLLHVESIIKEIDASHIKRIVIFNKSDCIDEVQKNKILTSYDDAMFISAKNNTNIETLRKKILDIILELNTNNNELPS</sequence>
<keyword evidence="4 5" id="KW-0342">GTP-binding</keyword>
<dbReference type="PIRSF" id="PIRSF006809">
    <property type="entry name" value="GTP-binding_hflX_prd"/>
    <property type="match status" value="1"/>
</dbReference>
<feature type="binding site" evidence="6">
    <location>
        <begin position="232"/>
        <end position="236"/>
    </location>
    <ligand>
        <name>GTP</name>
        <dbReference type="ChEBI" id="CHEBI:37565"/>
    </ligand>
</feature>
<comment type="cofactor">
    <cofactor evidence="7">
        <name>Mg(2+)</name>
        <dbReference type="ChEBI" id="CHEBI:18420"/>
    </cofactor>
</comment>
<evidence type="ECO:0000313" key="10">
    <source>
        <dbReference type="Proteomes" id="UP000043763"/>
    </source>
</evidence>
<evidence type="ECO:0000259" key="8">
    <source>
        <dbReference type="PROSITE" id="PS51705"/>
    </source>
</evidence>
<feature type="binding site" evidence="6">
    <location>
        <begin position="207"/>
        <end position="214"/>
    </location>
    <ligand>
        <name>GTP</name>
        <dbReference type="ChEBI" id="CHEBI:37565"/>
    </ligand>
</feature>
<evidence type="ECO:0000256" key="6">
    <source>
        <dbReference type="PIRSR" id="PIRSR006809-1"/>
    </source>
</evidence>
<proteinExistence type="inferred from homology"/>
<protein>
    <recommendedName>
        <fullName evidence="5">GTPase HflX</fullName>
    </recommendedName>
    <alternativeName>
        <fullName evidence="5">GTP-binding protein HflX</fullName>
    </alternativeName>
</protein>
<feature type="binding site" evidence="6">
    <location>
        <begin position="322"/>
        <end position="325"/>
    </location>
    <ligand>
        <name>GTP</name>
        <dbReference type="ChEBI" id="CHEBI:37565"/>
    </ligand>
</feature>
<dbReference type="OrthoDB" id="9812272at2"/>
<dbReference type="NCBIfam" id="TIGR03156">
    <property type="entry name" value="GTP_HflX"/>
    <property type="match status" value="1"/>
</dbReference>
<dbReference type="SUPFAM" id="SSF52540">
    <property type="entry name" value="P-loop containing nucleoside triphosphate hydrolases"/>
    <property type="match status" value="1"/>
</dbReference>
<dbReference type="Pfam" id="PF01926">
    <property type="entry name" value="MMR_HSR1"/>
    <property type="match status" value="1"/>
</dbReference>
<comment type="subunit">
    <text evidence="5">Monomer. Associates with the 50S ribosomal subunit.</text>
</comment>
<dbReference type="InterPro" id="IPR027417">
    <property type="entry name" value="P-loop_NTPase"/>
</dbReference>
<accession>A0A0G4K6U6</accession>
<evidence type="ECO:0000256" key="4">
    <source>
        <dbReference type="ARBA" id="ARBA00023134"/>
    </source>
</evidence>
<evidence type="ECO:0000256" key="1">
    <source>
        <dbReference type="ARBA" id="ARBA00022723"/>
    </source>
</evidence>
<feature type="domain" description="Hflx-type G" evidence="8">
    <location>
        <begin position="201"/>
        <end position="368"/>
    </location>
</feature>
<dbReference type="EMBL" id="CVLB01000001">
    <property type="protein sequence ID" value="CRF33261.1"/>
    <property type="molecule type" value="Genomic_DNA"/>
</dbReference>
<dbReference type="Gene3D" id="6.10.250.2860">
    <property type="match status" value="1"/>
</dbReference>
<dbReference type="GO" id="GO:0046872">
    <property type="term" value="F:metal ion binding"/>
    <property type="evidence" value="ECO:0007669"/>
    <property type="project" value="UniProtKB-KW"/>
</dbReference>
<keyword evidence="1 7" id="KW-0479">Metal-binding</keyword>
<keyword evidence="10" id="KW-1185">Reference proteome</keyword>
<evidence type="ECO:0000256" key="3">
    <source>
        <dbReference type="ARBA" id="ARBA00022842"/>
    </source>
</evidence>
<dbReference type="InterPro" id="IPR005225">
    <property type="entry name" value="Small_GTP-bd"/>
</dbReference>
<organism evidence="9 10">
    <name type="scientific">Brachyspira suanatina</name>
    <dbReference type="NCBI Taxonomy" id="381802"/>
    <lineage>
        <taxon>Bacteria</taxon>
        <taxon>Pseudomonadati</taxon>
        <taxon>Spirochaetota</taxon>
        <taxon>Spirochaetia</taxon>
        <taxon>Brachyspirales</taxon>
        <taxon>Brachyspiraceae</taxon>
        <taxon>Brachyspira</taxon>
    </lineage>
</organism>
<dbReference type="InterPro" id="IPR006073">
    <property type="entry name" value="GTP-bd"/>
</dbReference>
<dbReference type="GO" id="GO:0005737">
    <property type="term" value="C:cytoplasm"/>
    <property type="evidence" value="ECO:0007669"/>
    <property type="project" value="UniProtKB-SubCell"/>
</dbReference>
<keyword evidence="3 7" id="KW-0460">Magnesium</keyword>
<dbReference type="PANTHER" id="PTHR10229:SF0">
    <property type="entry name" value="GTP-BINDING PROTEIN 6-RELATED"/>
    <property type="match status" value="1"/>
</dbReference>
<dbReference type="Gene3D" id="3.40.50.300">
    <property type="entry name" value="P-loop containing nucleotide triphosphate hydrolases"/>
    <property type="match status" value="1"/>
</dbReference>
<dbReference type="PANTHER" id="PTHR10229">
    <property type="entry name" value="GTP-BINDING PROTEIN HFLX"/>
    <property type="match status" value="1"/>
</dbReference>
<comment type="similarity">
    <text evidence="5">Belongs to the TRAFAC class OBG-HflX-like GTPase superfamily. HflX GTPase family.</text>
</comment>
<gene>
    <name evidence="5" type="primary">hflX</name>
    <name evidence="9" type="ORF">BRSU_1330</name>
</gene>
<comment type="subcellular location">
    <subcellularLocation>
        <location evidence="5">Cytoplasm</location>
    </subcellularLocation>
    <text evidence="5">May associate with membranes.</text>
</comment>
<dbReference type="AlphaFoldDB" id="A0A0G4K6U6"/>
<dbReference type="PRINTS" id="PR00326">
    <property type="entry name" value="GTP1OBG"/>
</dbReference>
<feature type="binding site" evidence="6">
    <location>
        <begin position="256"/>
        <end position="259"/>
    </location>
    <ligand>
        <name>GTP</name>
        <dbReference type="ChEBI" id="CHEBI:37565"/>
    </ligand>
</feature>
<dbReference type="InterPro" id="IPR032305">
    <property type="entry name" value="GTP-bd_M"/>
</dbReference>
<keyword evidence="5" id="KW-0963">Cytoplasm</keyword>
<dbReference type="InterPro" id="IPR016496">
    <property type="entry name" value="GTPase_HflX"/>
</dbReference>
<dbReference type="InterPro" id="IPR030394">
    <property type="entry name" value="G_HFLX_dom"/>
</dbReference>
<dbReference type="GO" id="GO:0005525">
    <property type="term" value="F:GTP binding"/>
    <property type="evidence" value="ECO:0007669"/>
    <property type="project" value="UniProtKB-UniRule"/>
</dbReference>
<feature type="binding site" evidence="7">
    <location>
        <position position="214"/>
    </location>
    <ligand>
        <name>Mg(2+)</name>
        <dbReference type="ChEBI" id="CHEBI:18420"/>
    </ligand>
</feature>
<dbReference type="InterPro" id="IPR042108">
    <property type="entry name" value="GTPase_HflX_N_sf"/>
</dbReference>
<dbReference type="GO" id="GO:0043022">
    <property type="term" value="F:ribosome binding"/>
    <property type="evidence" value="ECO:0007669"/>
    <property type="project" value="TreeGrafter"/>
</dbReference>
<dbReference type="Proteomes" id="UP000043763">
    <property type="component" value="Unassembled WGS sequence"/>
</dbReference>
<dbReference type="CDD" id="cd01878">
    <property type="entry name" value="HflX"/>
    <property type="match status" value="1"/>
</dbReference>
<evidence type="ECO:0000256" key="5">
    <source>
        <dbReference type="HAMAP-Rule" id="MF_00900"/>
    </source>
</evidence>
<dbReference type="GO" id="GO:0003924">
    <property type="term" value="F:GTPase activity"/>
    <property type="evidence" value="ECO:0007669"/>
    <property type="project" value="UniProtKB-UniRule"/>
</dbReference>
<comment type="function">
    <text evidence="5">GTPase that associates with the 50S ribosomal subunit and may have a role during protein synthesis or ribosome biogenesis.</text>
</comment>
<feature type="binding site" evidence="6">
    <location>
        <begin position="346"/>
        <end position="348"/>
    </location>
    <ligand>
        <name>GTP</name>
        <dbReference type="ChEBI" id="CHEBI:37565"/>
    </ligand>
</feature>
<reference evidence="10" key="1">
    <citation type="submission" date="2015-04" db="EMBL/GenBank/DDBJ databases">
        <authorList>
            <person name="Mushtaq Mamoona"/>
        </authorList>
    </citation>
    <scope>NUCLEOTIDE SEQUENCE [LARGE SCALE GENOMIC DNA]</scope>
    <source>
        <strain evidence="10">AN4859/03</strain>
    </source>
</reference>
<dbReference type="Pfam" id="PF13167">
    <property type="entry name" value="GTP-bdg_N"/>
    <property type="match status" value="1"/>
</dbReference>